<dbReference type="AlphaFoldDB" id="X1VAF6"/>
<sequence>MRMETVLHETCGQYVARRLSEGWRVAGRYKHLVFLSPPDGSFIRPVDLRNDVEILRPNAAGDYENIPSSTSPAGSHWQAVDDVVPDEAATRVYTSTTYWNKDAYKLQNTSIPVGATINSVRVYFRVDGGGYPGYG</sequence>
<proteinExistence type="predicted"/>
<evidence type="ECO:0000313" key="1">
    <source>
        <dbReference type="EMBL" id="GAJ02685.1"/>
    </source>
</evidence>
<name>X1VAF6_9ZZZZ</name>
<gene>
    <name evidence="1" type="ORF">S12H4_53234</name>
</gene>
<comment type="caution">
    <text evidence="1">The sequence shown here is derived from an EMBL/GenBank/DDBJ whole genome shotgun (WGS) entry which is preliminary data.</text>
</comment>
<feature type="non-terminal residue" evidence="1">
    <location>
        <position position="135"/>
    </location>
</feature>
<protein>
    <submittedName>
        <fullName evidence="1">Uncharacterized protein</fullName>
    </submittedName>
</protein>
<accession>X1VAF6</accession>
<reference evidence="1" key="1">
    <citation type="journal article" date="2014" name="Front. Microbiol.">
        <title>High frequency of phylogenetically diverse reductive dehalogenase-homologous genes in deep subseafloor sedimentary metagenomes.</title>
        <authorList>
            <person name="Kawai M."/>
            <person name="Futagami T."/>
            <person name="Toyoda A."/>
            <person name="Takaki Y."/>
            <person name="Nishi S."/>
            <person name="Hori S."/>
            <person name="Arai W."/>
            <person name="Tsubouchi T."/>
            <person name="Morono Y."/>
            <person name="Uchiyama I."/>
            <person name="Ito T."/>
            <person name="Fujiyama A."/>
            <person name="Inagaki F."/>
            <person name="Takami H."/>
        </authorList>
    </citation>
    <scope>NUCLEOTIDE SEQUENCE</scope>
    <source>
        <strain evidence="1">Expedition CK06-06</strain>
    </source>
</reference>
<dbReference type="EMBL" id="BARW01033865">
    <property type="protein sequence ID" value="GAJ02685.1"/>
    <property type="molecule type" value="Genomic_DNA"/>
</dbReference>
<organism evidence="1">
    <name type="scientific">marine sediment metagenome</name>
    <dbReference type="NCBI Taxonomy" id="412755"/>
    <lineage>
        <taxon>unclassified sequences</taxon>
        <taxon>metagenomes</taxon>
        <taxon>ecological metagenomes</taxon>
    </lineage>
</organism>